<keyword evidence="4 12" id="KW-0548">Nucleotidyltransferase</keyword>
<dbReference type="SMART" id="SM00766">
    <property type="entry name" value="DnaG_DnaB_bind"/>
    <property type="match status" value="1"/>
</dbReference>
<dbReference type="Gene3D" id="3.40.1360.10">
    <property type="match status" value="1"/>
</dbReference>
<dbReference type="GO" id="GO:0008270">
    <property type="term" value="F:zinc ion binding"/>
    <property type="evidence" value="ECO:0007669"/>
    <property type="project" value="UniProtKB-UniRule"/>
</dbReference>
<evidence type="ECO:0000256" key="10">
    <source>
        <dbReference type="ARBA" id="ARBA00023125"/>
    </source>
</evidence>
<comment type="subunit">
    <text evidence="12">Monomer. Interacts with DnaB.</text>
</comment>
<dbReference type="InParanoid" id="A0LT19"/>
<feature type="zinc finger region" description="CHC2-type" evidence="12 14">
    <location>
        <begin position="41"/>
        <end position="65"/>
    </location>
</feature>
<keyword evidence="5 12" id="KW-0235">DNA replication</keyword>
<dbReference type="CDD" id="cd03364">
    <property type="entry name" value="TOPRIM_DnaG_primases"/>
    <property type="match status" value="1"/>
</dbReference>
<dbReference type="SMART" id="SM00400">
    <property type="entry name" value="ZnF_CHCC"/>
    <property type="match status" value="1"/>
</dbReference>
<organism evidence="17 18">
    <name type="scientific">Acidothermus cellulolyticus (strain ATCC 43068 / DSM 8971 / 11B)</name>
    <dbReference type="NCBI Taxonomy" id="351607"/>
    <lineage>
        <taxon>Bacteria</taxon>
        <taxon>Bacillati</taxon>
        <taxon>Actinomycetota</taxon>
        <taxon>Actinomycetes</taxon>
        <taxon>Acidothermales</taxon>
        <taxon>Acidothermaceae</taxon>
        <taxon>Acidothermus</taxon>
    </lineage>
</organism>
<evidence type="ECO:0000256" key="14">
    <source>
        <dbReference type="PIRSR" id="PIRSR002811-1"/>
    </source>
</evidence>
<dbReference type="KEGG" id="ace:Acel_0806"/>
<accession>A0LT19</accession>
<evidence type="ECO:0000256" key="15">
    <source>
        <dbReference type="SAM" id="MobiDB-lite"/>
    </source>
</evidence>
<feature type="domain" description="Toprim" evidence="16">
    <location>
        <begin position="259"/>
        <end position="345"/>
    </location>
</feature>
<evidence type="ECO:0000256" key="4">
    <source>
        <dbReference type="ARBA" id="ARBA00022695"/>
    </source>
</evidence>
<dbReference type="GO" id="GO:0003899">
    <property type="term" value="F:DNA-directed RNA polymerase activity"/>
    <property type="evidence" value="ECO:0007669"/>
    <property type="project" value="UniProtKB-UniRule"/>
</dbReference>
<evidence type="ECO:0000256" key="2">
    <source>
        <dbReference type="ARBA" id="ARBA00022515"/>
    </source>
</evidence>
<keyword evidence="11 12" id="KW-0804">Transcription</keyword>
<dbReference type="InterPro" id="IPR034151">
    <property type="entry name" value="TOPRIM_DnaG_bac"/>
</dbReference>
<proteinExistence type="inferred from homology"/>
<comment type="domain">
    <text evidence="12">Contains an N-terminal zinc-binding domain, a central core domain that contains the primase activity, and a C-terminal DnaB-binding domain.</text>
</comment>
<keyword evidence="1 12" id="KW-0240">DNA-directed RNA polymerase</keyword>
<feature type="compositionally biased region" description="Low complexity" evidence="15">
    <location>
        <begin position="440"/>
        <end position="462"/>
    </location>
</feature>
<evidence type="ECO:0000313" key="18">
    <source>
        <dbReference type="Proteomes" id="UP000008221"/>
    </source>
</evidence>
<comment type="function">
    <text evidence="12 13">RNA polymerase that catalyzes the synthesis of short RNA molecules used as primers for DNA polymerase during DNA replication.</text>
</comment>
<keyword evidence="8 12" id="KW-0862">Zinc</keyword>
<dbReference type="GO" id="GO:0006269">
    <property type="term" value="P:DNA replication, synthesis of primer"/>
    <property type="evidence" value="ECO:0007669"/>
    <property type="project" value="UniProtKB-UniRule"/>
</dbReference>
<evidence type="ECO:0000256" key="9">
    <source>
        <dbReference type="ARBA" id="ARBA00022842"/>
    </source>
</evidence>
<comment type="cofactor">
    <cofactor evidence="12 13 14">
        <name>Zn(2+)</name>
        <dbReference type="ChEBI" id="CHEBI:29105"/>
    </cofactor>
    <text evidence="12 13 14">Binds 1 zinc ion per monomer.</text>
</comment>
<dbReference type="GO" id="GO:0003677">
    <property type="term" value="F:DNA binding"/>
    <property type="evidence" value="ECO:0007669"/>
    <property type="project" value="UniProtKB-KW"/>
</dbReference>
<evidence type="ECO:0000259" key="16">
    <source>
        <dbReference type="PROSITE" id="PS50880"/>
    </source>
</evidence>
<protein>
    <recommendedName>
        <fullName evidence="12 13">DNA primase</fullName>
        <ecNumber evidence="12">2.7.7.101</ecNumber>
    </recommendedName>
</protein>
<evidence type="ECO:0000256" key="1">
    <source>
        <dbReference type="ARBA" id="ARBA00022478"/>
    </source>
</evidence>
<keyword evidence="7 12" id="KW-0863">Zinc-finger</keyword>
<dbReference type="PANTHER" id="PTHR30313:SF2">
    <property type="entry name" value="DNA PRIMASE"/>
    <property type="match status" value="1"/>
</dbReference>
<keyword evidence="6 12" id="KW-0479">Metal-binding</keyword>
<feature type="compositionally biased region" description="Low complexity" evidence="15">
    <location>
        <begin position="487"/>
        <end position="496"/>
    </location>
</feature>
<dbReference type="Pfam" id="PF13662">
    <property type="entry name" value="Toprim_4"/>
    <property type="match status" value="1"/>
</dbReference>
<dbReference type="InterPro" id="IPR030846">
    <property type="entry name" value="DnaG_bac"/>
</dbReference>
<evidence type="ECO:0000256" key="8">
    <source>
        <dbReference type="ARBA" id="ARBA00022833"/>
    </source>
</evidence>
<keyword evidence="9" id="KW-0460">Magnesium</keyword>
<dbReference type="SUPFAM" id="SSF57783">
    <property type="entry name" value="Zinc beta-ribbon"/>
    <property type="match status" value="1"/>
</dbReference>
<dbReference type="PANTHER" id="PTHR30313">
    <property type="entry name" value="DNA PRIMASE"/>
    <property type="match status" value="1"/>
</dbReference>
<gene>
    <name evidence="12" type="primary">dnaG</name>
    <name evidence="17" type="ordered locus">Acel_0806</name>
</gene>
<evidence type="ECO:0000256" key="6">
    <source>
        <dbReference type="ARBA" id="ARBA00022723"/>
    </source>
</evidence>
<dbReference type="Pfam" id="PF10410">
    <property type="entry name" value="DnaB_bind"/>
    <property type="match status" value="1"/>
</dbReference>
<dbReference type="InterPro" id="IPR019475">
    <property type="entry name" value="DNA_primase_DnaB-bd"/>
</dbReference>
<evidence type="ECO:0000256" key="7">
    <source>
        <dbReference type="ARBA" id="ARBA00022771"/>
    </source>
</evidence>
<dbReference type="InterPro" id="IPR006171">
    <property type="entry name" value="TOPRIM_dom"/>
</dbReference>
<dbReference type="Pfam" id="PF08278">
    <property type="entry name" value="DnaG_DnaB_bind"/>
    <property type="match status" value="1"/>
</dbReference>
<evidence type="ECO:0000256" key="13">
    <source>
        <dbReference type="PIRNR" id="PIRNR002811"/>
    </source>
</evidence>
<dbReference type="FunFam" id="3.90.980.10:FF:000001">
    <property type="entry name" value="DNA primase"/>
    <property type="match status" value="1"/>
</dbReference>
<dbReference type="GO" id="GO:0000428">
    <property type="term" value="C:DNA-directed RNA polymerase complex"/>
    <property type="evidence" value="ECO:0007669"/>
    <property type="project" value="UniProtKB-KW"/>
</dbReference>
<dbReference type="Pfam" id="PF08275">
    <property type="entry name" value="DNAG_N"/>
    <property type="match status" value="1"/>
</dbReference>
<dbReference type="PIRSF" id="PIRSF002811">
    <property type="entry name" value="DnaG"/>
    <property type="match status" value="1"/>
</dbReference>
<dbReference type="Gene3D" id="3.90.980.10">
    <property type="entry name" value="DNA primase, catalytic core, N-terminal domain"/>
    <property type="match status" value="1"/>
</dbReference>
<dbReference type="eggNOG" id="COG0358">
    <property type="taxonomic scope" value="Bacteria"/>
</dbReference>
<reference evidence="17 18" key="1">
    <citation type="journal article" date="2009" name="Genome Res.">
        <title>Complete genome of the cellulolytic thermophile Acidothermus cellulolyticus 11B provides insights into its ecophysiological and evolutionary adaptations.</title>
        <authorList>
            <person name="Barabote R.D."/>
            <person name="Xie G."/>
            <person name="Leu D.H."/>
            <person name="Normand P."/>
            <person name="Necsulea A."/>
            <person name="Daubin V."/>
            <person name="Medigue C."/>
            <person name="Adney W.S."/>
            <person name="Xu X.C."/>
            <person name="Lapidus A."/>
            <person name="Parales R.E."/>
            <person name="Detter C."/>
            <person name="Pujic P."/>
            <person name="Bruce D."/>
            <person name="Lavire C."/>
            <person name="Challacombe J.F."/>
            <person name="Brettin T.S."/>
            <person name="Berry A.M."/>
        </authorList>
    </citation>
    <scope>NUCLEOTIDE SEQUENCE [LARGE SCALE GENOMIC DNA]</scope>
    <source>
        <strain evidence="18">ATCC 43068 / DSM 8971 / 11B</strain>
    </source>
</reference>
<dbReference type="InterPro" id="IPR013264">
    <property type="entry name" value="DNAG_N"/>
</dbReference>
<comment type="similarity">
    <text evidence="12 13">Belongs to the DnaG primase family.</text>
</comment>
<dbReference type="FunCoup" id="A0LT19">
    <property type="interactions" value="36"/>
</dbReference>
<dbReference type="InterPro" id="IPR006295">
    <property type="entry name" value="DNA_primase_DnaG"/>
</dbReference>
<dbReference type="PROSITE" id="PS50880">
    <property type="entry name" value="TOPRIM"/>
    <property type="match status" value="1"/>
</dbReference>
<dbReference type="NCBIfam" id="TIGR01391">
    <property type="entry name" value="dnaG"/>
    <property type="match status" value="1"/>
</dbReference>
<dbReference type="GO" id="GO:1990077">
    <property type="term" value="C:primosome complex"/>
    <property type="evidence" value="ECO:0007669"/>
    <property type="project" value="UniProtKB-KW"/>
</dbReference>
<dbReference type="STRING" id="351607.Acel_0806"/>
<dbReference type="Gene3D" id="3.90.580.10">
    <property type="entry name" value="Zinc finger, CHC2-type domain"/>
    <property type="match status" value="1"/>
</dbReference>
<dbReference type="EC" id="2.7.7.101" evidence="12"/>
<dbReference type="HAMAP" id="MF_00974">
    <property type="entry name" value="DNA_primase_DnaG"/>
    <property type="match status" value="1"/>
</dbReference>
<dbReference type="InterPro" id="IPR037068">
    <property type="entry name" value="DNA_primase_core_N_sf"/>
</dbReference>
<dbReference type="InterPro" id="IPR036977">
    <property type="entry name" value="DNA_primase_Znf_CHC2"/>
</dbReference>
<keyword evidence="10 12" id="KW-0238">DNA-binding</keyword>
<keyword evidence="2 12" id="KW-0639">Primosome</keyword>
<dbReference type="SMART" id="SM00493">
    <property type="entry name" value="TOPRIM"/>
    <property type="match status" value="1"/>
</dbReference>
<dbReference type="Pfam" id="PF01807">
    <property type="entry name" value="Zn_ribbon_DnaG"/>
    <property type="match status" value="1"/>
</dbReference>
<sequence>MAGRIRDADIARVRELSPIADVVAEYVTLRNAGGGSLKGLCPFHDERTPSFHVTPARGLWHCFGCGEGGDVITFVEKIEHLSFFEAVERLAARVGYELHYEQGPASLRGSGGQRQRLLAANTAAAAFFAAQLSDAPAARRFLTDRGFDDATISRYGLGFSPARWDELVRHLRREGFSDDDLVTAGLAIRGNRGLVDRFRGRLMWPIRDITGDIVGFGARKLDPADDGPKYLNTPETPLFKKSSVLYGIDLAKKDIARIRQAVIVEGYTDVMACHLAGVTTAVATCGTAFGEEHVRVLRRLLLDTSEFGGEVIFTFDADAAGRKAAMRAFESDQKFVAHTFIAVAPDGMDPCDLRLARGDAAVRDMIARRQPLFEFAIRSLLRDFNLDLPEGRVAALERTIPLVARIKDVSLRDEYARRLAGWVGVGDELAVVRRVRREAGGSARGPRPGAPGLRGAAADPRGTASGPRGTASGPRGTASGPRPPEAGPAADPAAAPDPRDPALQVEREALKLALQRPALLGPAFDALDAAAFRSPAYAEVRDAIEKAGGTATTAGGDGWVAAVLDAAPDDRVRRLVRELLVEPPFVAGEPDVRYAAAQVARLRVRLLDREIAELKSRLQRINPVEQPTEHTRLFAELVQLEKRRRDDLENYLGVG</sequence>
<dbReference type="GO" id="GO:0005737">
    <property type="term" value="C:cytoplasm"/>
    <property type="evidence" value="ECO:0007669"/>
    <property type="project" value="TreeGrafter"/>
</dbReference>
<dbReference type="InterPro" id="IPR002694">
    <property type="entry name" value="Znf_CHC2"/>
</dbReference>
<dbReference type="InterPro" id="IPR013173">
    <property type="entry name" value="DNA_primase_DnaG_DnaB-bd_dom"/>
</dbReference>
<dbReference type="OrthoDB" id="9803773at2"/>
<evidence type="ECO:0000256" key="11">
    <source>
        <dbReference type="ARBA" id="ARBA00023163"/>
    </source>
</evidence>
<evidence type="ECO:0000256" key="3">
    <source>
        <dbReference type="ARBA" id="ARBA00022679"/>
    </source>
</evidence>
<keyword evidence="18" id="KW-1185">Reference proteome</keyword>
<feature type="region of interest" description="Disordered" evidence="15">
    <location>
        <begin position="438"/>
        <end position="499"/>
    </location>
</feature>
<dbReference type="RefSeq" id="WP_011719642.1">
    <property type="nucleotide sequence ID" value="NC_008578.1"/>
</dbReference>
<keyword evidence="3 12" id="KW-0808">Transferase</keyword>
<dbReference type="Proteomes" id="UP000008221">
    <property type="component" value="Chromosome"/>
</dbReference>
<dbReference type="SUPFAM" id="SSF56731">
    <property type="entry name" value="DNA primase core"/>
    <property type="match status" value="1"/>
</dbReference>
<dbReference type="HOGENOM" id="CLU_013501_3_1_11"/>
<evidence type="ECO:0000256" key="5">
    <source>
        <dbReference type="ARBA" id="ARBA00022705"/>
    </source>
</evidence>
<dbReference type="InterPro" id="IPR050219">
    <property type="entry name" value="DnaG_primase"/>
</dbReference>
<evidence type="ECO:0000256" key="12">
    <source>
        <dbReference type="HAMAP-Rule" id="MF_00974"/>
    </source>
</evidence>
<dbReference type="FunFam" id="3.90.580.10:FF:000001">
    <property type="entry name" value="DNA primase"/>
    <property type="match status" value="1"/>
</dbReference>
<comment type="catalytic activity">
    <reaction evidence="12">
        <text>ssDNA + n NTP = ssDNA/pppN(pN)n-1 hybrid + (n-1) diphosphate.</text>
        <dbReference type="EC" id="2.7.7.101"/>
    </reaction>
</comment>
<evidence type="ECO:0000313" key="17">
    <source>
        <dbReference type="EMBL" id="ABK52579.1"/>
    </source>
</evidence>
<dbReference type="AlphaFoldDB" id="A0LT19"/>
<name>A0LT19_ACIC1</name>
<dbReference type="EMBL" id="CP000481">
    <property type="protein sequence ID" value="ABK52579.1"/>
    <property type="molecule type" value="Genomic_DNA"/>
</dbReference>